<comment type="caution">
    <text evidence="2">The sequence shown here is derived from an EMBL/GenBank/DDBJ whole genome shotgun (WGS) entry which is preliminary data.</text>
</comment>
<reference evidence="2 3" key="1">
    <citation type="submission" date="2018-10" db="EMBL/GenBank/DDBJ databases">
        <title>Fifty Aureobasidium pullulans genomes reveal a recombining polyextremotolerant generalist.</title>
        <authorList>
            <person name="Gostincar C."/>
            <person name="Turk M."/>
            <person name="Zajc J."/>
            <person name="Gunde-Cimerman N."/>
        </authorList>
    </citation>
    <scope>NUCLEOTIDE SEQUENCE [LARGE SCALE GENOMIC DNA]</scope>
    <source>
        <strain evidence="2 3">EXF-1645</strain>
    </source>
</reference>
<proteinExistence type="predicted"/>
<feature type="non-terminal residue" evidence="2">
    <location>
        <position position="1"/>
    </location>
</feature>
<feature type="compositionally biased region" description="Low complexity" evidence="1">
    <location>
        <begin position="100"/>
        <end position="112"/>
    </location>
</feature>
<gene>
    <name evidence="2" type="ORF">D6C78_11021</name>
</gene>
<sequence>RERARFLRYLDAAEYDPNSRVSNVRLRKDADKVKRSPLAVAAFREEPTVAAAPDDSNDDKDGEDNAANATGYRRNDSESSSDSEGNDAPGPNSAASGPNSATSAVAVTAASS</sequence>
<feature type="compositionally biased region" description="Acidic residues" evidence="1">
    <location>
        <begin position="55"/>
        <end position="64"/>
    </location>
</feature>
<evidence type="ECO:0000313" key="3">
    <source>
        <dbReference type="Proteomes" id="UP000308724"/>
    </source>
</evidence>
<dbReference type="AlphaFoldDB" id="A0A4T0B1F0"/>
<name>A0A4T0B1F0_AURPU</name>
<evidence type="ECO:0000256" key="1">
    <source>
        <dbReference type="SAM" id="MobiDB-lite"/>
    </source>
</evidence>
<dbReference type="Proteomes" id="UP000308724">
    <property type="component" value="Unassembled WGS sequence"/>
</dbReference>
<feature type="region of interest" description="Disordered" evidence="1">
    <location>
        <begin position="44"/>
        <end position="112"/>
    </location>
</feature>
<dbReference type="EMBL" id="QZBZ01000788">
    <property type="protein sequence ID" value="TIA27746.1"/>
    <property type="molecule type" value="Genomic_DNA"/>
</dbReference>
<protein>
    <submittedName>
        <fullName evidence="2">Uncharacterized protein</fullName>
    </submittedName>
</protein>
<accession>A0A4T0B1F0</accession>
<evidence type="ECO:0000313" key="2">
    <source>
        <dbReference type="EMBL" id="TIA27746.1"/>
    </source>
</evidence>
<organism evidence="2 3">
    <name type="scientific">Aureobasidium pullulans</name>
    <name type="common">Black yeast</name>
    <name type="synonym">Pullularia pullulans</name>
    <dbReference type="NCBI Taxonomy" id="5580"/>
    <lineage>
        <taxon>Eukaryota</taxon>
        <taxon>Fungi</taxon>
        <taxon>Dikarya</taxon>
        <taxon>Ascomycota</taxon>
        <taxon>Pezizomycotina</taxon>
        <taxon>Dothideomycetes</taxon>
        <taxon>Dothideomycetidae</taxon>
        <taxon>Dothideales</taxon>
        <taxon>Saccotheciaceae</taxon>
        <taxon>Aureobasidium</taxon>
    </lineage>
</organism>